<name>A0ABY4WGN7_9BACL</name>
<organism evidence="6 7">
    <name type="scientific">Brevibacillus ruminantium</name>
    <dbReference type="NCBI Taxonomy" id="2950604"/>
    <lineage>
        <taxon>Bacteria</taxon>
        <taxon>Bacillati</taxon>
        <taxon>Bacillota</taxon>
        <taxon>Bacilli</taxon>
        <taxon>Bacillales</taxon>
        <taxon>Paenibacillaceae</taxon>
        <taxon>Brevibacillus</taxon>
    </lineage>
</organism>
<evidence type="ECO:0000256" key="4">
    <source>
        <dbReference type="ARBA" id="ARBA00023136"/>
    </source>
</evidence>
<evidence type="ECO:0000313" key="7">
    <source>
        <dbReference type="Proteomes" id="UP001056500"/>
    </source>
</evidence>
<evidence type="ECO:0000256" key="1">
    <source>
        <dbReference type="ARBA" id="ARBA00004141"/>
    </source>
</evidence>
<dbReference type="Pfam" id="PF09685">
    <property type="entry name" value="MamF_MmsF"/>
    <property type="match status" value="1"/>
</dbReference>
<evidence type="ECO:0000256" key="2">
    <source>
        <dbReference type="ARBA" id="ARBA00022692"/>
    </source>
</evidence>
<reference evidence="6" key="1">
    <citation type="submission" date="2022-06" db="EMBL/GenBank/DDBJ databases">
        <title>Genome sequencing of Brevibacillus sp. BB3-R1.</title>
        <authorList>
            <person name="Heo J."/>
            <person name="Lee D."/>
            <person name="Won M."/>
            <person name="Han B.-H."/>
            <person name="Hong S.-B."/>
            <person name="Kwon S.-W."/>
        </authorList>
    </citation>
    <scope>NUCLEOTIDE SEQUENCE</scope>
    <source>
        <strain evidence="6">BB3-R1</strain>
    </source>
</reference>
<dbReference type="RefSeq" id="WP_251872950.1">
    <property type="nucleotide sequence ID" value="NZ_CP098755.1"/>
</dbReference>
<feature type="transmembrane region" description="Helical" evidence="5">
    <location>
        <begin position="60"/>
        <end position="80"/>
    </location>
</feature>
<gene>
    <name evidence="6" type="ORF">NDK47_00460</name>
</gene>
<accession>A0ABY4WGN7</accession>
<dbReference type="EMBL" id="CP098755">
    <property type="protein sequence ID" value="USG65864.1"/>
    <property type="molecule type" value="Genomic_DNA"/>
</dbReference>
<protein>
    <submittedName>
        <fullName evidence="6">DUF4870 domain-containing protein</fullName>
    </submittedName>
</protein>
<dbReference type="Proteomes" id="UP001056500">
    <property type="component" value="Chromosome"/>
</dbReference>
<evidence type="ECO:0000256" key="5">
    <source>
        <dbReference type="SAM" id="Phobius"/>
    </source>
</evidence>
<keyword evidence="4 5" id="KW-0472">Membrane</keyword>
<proteinExistence type="predicted"/>
<keyword evidence="3 5" id="KW-1133">Transmembrane helix</keyword>
<keyword evidence="7" id="KW-1185">Reference proteome</keyword>
<feature type="transmembrane region" description="Helical" evidence="5">
    <location>
        <begin position="36"/>
        <end position="54"/>
    </location>
</feature>
<evidence type="ECO:0000256" key="3">
    <source>
        <dbReference type="ARBA" id="ARBA00022989"/>
    </source>
</evidence>
<comment type="subcellular location">
    <subcellularLocation>
        <location evidence="1">Membrane</location>
        <topology evidence="1">Multi-pass membrane protein</topology>
    </subcellularLocation>
</comment>
<evidence type="ECO:0000313" key="6">
    <source>
        <dbReference type="EMBL" id="USG65864.1"/>
    </source>
</evidence>
<feature type="transmembrane region" description="Helical" evidence="5">
    <location>
        <begin position="12"/>
        <end position="29"/>
    </location>
</feature>
<keyword evidence="2 5" id="KW-0812">Transmembrane</keyword>
<dbReference type="InterPro" id="IPR019109">
    <property type="entry name" value="MamF_MmsF"/>
</dbReference>
<sequence>MDHRGIKAITHASTFFAPILVPLLVWLLISDRYVKNTALQALFFHIIMGVLIAISIPFCYILIGIPFFIVFSLVALYYPIKGILYSLSGRPFAYPILGSLFR</sequence>